<evidence type="ECO:0000313" key="12">
    <source>
        <dbReference type="EnsemblMetazoa" id="XP_038059193.1"/>
    </source>
</evidence>
<dbReference type="InterPro" id="IPR000477">
    <property type="entry name" value="RT_dom"/>
</dbReference>
<keyword evidence="2" id="KW-0548">Nucleotidyltransferase</keyword>
<dbReference type="InterPro" id="IPR001969">
    <property type="entry name" value="Aspartic_peptidase_AS"/>
</dbReference>
<dbReference type="SUPFAM" id="SSF53098">
    <property type="entry name" value="Ribonuclease H-like"/>
    <property type="match status" value="1"/>
</dbReference>
<feature type="compositionally biased region" description="Basic and acidic residues" evidence="8">
    <location>
        <begin position="1339"/>
        <end position="1354"/>
    </location>
</feature>
<dbReference type="SMART" id="SM00343">
    <property type="entry name" value="ZnF_C2HC"/>
    <property type="match status" value="2"/>
</dbReference>
<dbReference type="OMA" id="ERNCDEM"/>
<dbReference type="InterPro" id="IPR012337">
    <property type="entry name" value="RNaseH-like_sf"/>
</dbReference>
<dbReference type="InterPro" id="IPR036875">
    <property type="entry name" value="Znf_CCHC_sf"/>
</dbReference>
<dbReference type="Gene3D" id="3.10.20.370">
    <property type="match status" value="1"/>
</dbReference>
<dbReference type="FunFam" id="3.10.20.370:FF:000001">
    <property type="entry name" value="Retrovirus-related Pol polyprotein from transposon 17.6-like protein"/>
    <property type="match status" value="1"/>
</dbReference>
<sequence>MNDLPSVPNFDPHDVRGGSQGQHGQRQAWKKWLRSFELYVTGKGVTDVEQRKALLLHCAGVAVQDIFYSLSEKEGSDAYVKVKNTLTAYFETKVNVPYERYVFRSLSQANDETVAEFVVRLRHQAATCDFTNVDEQIRDQVIEKCKSNKLRTKLLEKGHGLTLQQLQTIAATIEMTETQTRHMAEGTSSFGGRETVASVKPSSSMSRGRGSNSYPRRSTWSSASGSRGPSTSNRGRYPGSRGRGSSGASATVSQRGSAGKCYRCGHDGHYAKDKSCPARGKECNKCGMMGHFSSCCKTKMAPQGQNNKRGTVRNVDYEHEEHDGEYDLYSFSVNTVHVPTDETKVKVVVDKQVLDMIVDSGATVNIVDHETWEMLKANRIRCKSEKTTKRLYAYGSEYPLDLRGKFTTSVLLSGLDSAESIEAEFYVLNGKGPALLGRETALKLGVLKIGVDADVGGVSSVQSVHTKYPECFEGIGKLTNYQLHLHVDSDATPVAQNMYRIPYSLRAKVNDKLDELEALDIIEHVNEPSSWVSPVIVVPKPNGDIRLCVDMRQANQAIKRERHPIPTVDEVLYKMNGSVVFSKLDLKYGFHQIELDEQSRDITTFVTHKGLYRYKRLMFGINAAPEMYQNVISQVIGVGEGVANISDDIVVYGKTQEEHDQRLDCVMRKLKERNLTLNKDKCEFGVHKITFMGHTMSRNGIQPTDDREEALRNARRPTNSAEVRSFLGLVNFSARYIPNLATVAEPLRRLVRKTVKFHWGKEQEDSFKKLKEAWTHTNTLGYFRLDADSTQLVTDASNVGLGAVLLQEYDGQLKVISYASRTLTDVEKRYSTTEKEALAVVWACSKFHTYLYGVDFVLMTDHKPLEVLYGPKSRPNARIERWVMKLMSYSFKVKYLPGRDNIADVLSRLTKTTPAKEQETLQDETERYVRWVASEATPKALTTREVEEASRADDELSAVRRCLNEDSWGTDVKDFFPMKNELSCIGFLVLRGTRIVVPKSLRLQCVQLAHQGHLGVVGTKQRLRTKVWWPRMERDVENFVRRCHGCQITGAMPAPEPLNPIPLPTGPWQDISIDLLGPLPSQEYVLVIVDYYSRYYEVDFMKVTTSDRVIESLENVFVQHGLPLTLTSNNGPQFTSDKFEAYLSENGIKLRKVTPLHPAANGEVERQNRSLMKRIRIAHAEKKDWKKEVREYLFSYRTTPHNTTGVTPAEMMFKRKLRTRLPEVEEMARQDEEIRDTDALRKERNRRYIDKKRGAKERDLEEGDEVLVRQSKQDKLSTPFSPEPYKVVAKKGNSVVVESPTGAQYQRNSTHVQKYNKPLNNHSDTPDTESRDSQQSLEGKTENTHTQVETESRPMQRFFALAPQAEPVMTPLPILPQVFIHMSNAVLG</sequence>
<evidence type="ECO:0000256" key="4">
    <source>
        <dbReference type="ARBA" id="ARBA00022759"/>
    </source>
</evidence>
<dbReference type="FunFam" id="1.10.340.70:FF:000003">
    <property type="entry name" value="Protein CBG25708"/>
    <property type="match status" value="1"/>
</dbReference>
<feature type="domain" description="CCHC-type" evidence="9">
    <location>
        <begin position="260"/>
        <end position="273"/>
    </location>
</feature>
<dbReference type="FunFam" id="3.30.420.10:FF:000063">
    <property type="entry name" value="Retrovirus-related Pol polyprotein from transposon 297-like Protein"/>
    <property type="match status" value="1"/>
</dbReference>
<feature type="region of interest" description="Disordered" evidence="8">
    <location>
        <begin position="1"/>
        <end position="23"/>
    </location>
</feature>
<dbReference type="InterPro" id="IPR001584">
    <property type="entry name" value="Integrase_cat-core"/>
</dbReference>
<reference evidence="12" key="1">
    <citation type="submission" date="2022-11" db="UniProtKB">
        <authorList>
            <consortium name="EnsemblMetazoa"/>
        </authorList>
    </citation>
    <scope>IDENTIFICATION</scope>
</reference>
<dbReference type="Proteomes" id="UP000887568">
    <property type="component" value="Unplaced"/>
</dbReference>
<dbReference type="InterPro" id="IPR043128">
    <property type="entry name" value="Rev_trsase/Diguanyl_cyclase"/>
</dbReference>
<dbReference type="InterPro" id="IPR041373">
    <property type="entry name" value="RT_RNaseH"/>
</dbReference>
<dbReference type="GO" id="GO:0003676">
    <property type="term" value="F:nucleic acid binding"/>
    <property type="evidence" value="ECO:0007669"/>
    <property type="project" value="InterPro"/>
</dbReference>
<dbReference type="GO" id="GO:0008270">
    <property type="term" value="F:zinc ion binding"/>
    <property type="evidence" value="ECO:0007669"/>
    <property type="project" value="UniProtKB-KW"/>
</dbReference>
<evidence type="ECO:0000259" key="9">
    <source>
        <dbReference type="PROSITE" id="PS50158"/>
    </source>
</evidence>
<keyword evidence="4" id="KW-0255">Endonuclease</keyword>
<dbReference type="GO" id="GO:0015074">
    <property type="term" value="P:DNA integration"/>
    <property type="evidence" value="ECO:0007669"/>
    <property type="project" value="InterPro"/>
</dbReference>
<dbReference type="PANTHER" id="PTHR37984">
    <property type="entry name" value="PROTEIN CBG26694"/>
    <property type="match status" value="1"/>
</dbReference>
<name>A0A914A5W2_PATMI</name>
<dbReference type="GeneID" id="119730390"/>
<evidence type="ECO:0000256" key="8">
    <source>
        <dbReference type="SAM" id="MobiDB-lite"/>
    </source>
</evidence>
<keyword evidence="1" id="KW-0808">Transferase</keyword>
<proteinExistence type="predicted"/>
<dbReference type="Gene3D" id="3.10.10.10">
    <property type="entry name" value="HIV Type 1 Reverse Transcriptase, subunit A, domain 1"/>
    <property type="match status" value="1"/>
</dbReference>
<feature type="compositionally biased region" description="Low complexity" evidence="8">
    <location>
        <begin position="202"/>
        <end position="240"/>
    </location>
</feature>
<dbReference type="Gene3D" id="3.30.70.270">
    <property type="match status" value="2"/>
</dbReference>
<dbReference type="PROSITE" id="PS00141">
    <property type="entry name" value="ASP_PROTEASE"/>
    <property type="match status" value="1"/>
</dbReference>
<dbReference type="Pfam" id="PF17917">
    <property type="entry name" value="RT_RNaseH"/>
    <property type="match status" value="1"/>
</dbReference>
<protein>
    <recommendedName>
        <fullName evidence="14">Reverse transcriptase</fullName>
    </recommendedName>
</protein>
<dbReference type="PROSITE" id="PS50158">
    <property type="entry name" value="ZF_CCHC"/>
    <property type="match status" value="1"/>
</dbReference>
<dbReference type="FunFam" id="3.10.10.10:FF:000003">
    <property type="entry name" value="Retrovirus-related Pol polyprotein from transposon 297-like Protein"/>
    <property type="match status" value="1"/>
</dbReference>
<dbReference type="InterPro" id="IPR001878">
    <property type="entry name" value="Znf_CCHC"/>
</dbReference>
<keyword evidence="7" id="KW-0862">Zinc</keyword>
<evidence type="ECO:0008006" key="14">
    <source>
        <dbReference type="Google" id="ProtNLM"/>
    </source>
</evidence>
<dbReference type="SUPFAM" id="SSF57756">
    <property type="entry name" value="Retrovirus zinc finger-like domains"/>
    <property type="match status" value="1"/>
</dbReference>
<feature type="domain" description="Reverse transcriptase" evidence="10">
    <location>
        <begin position="519"/>
        <end position="696"/>
    </location>
</feature>
<evidence type="ECO:0000256" key="5">
    <source>
        <dbReference type="ARBA" id="ARBA00022801"/>
    </source>
</evidence>
<dbReference type="PANTHER" id="PTHR37984:SF11">
    <property type="entry name" value="INTEGRASE CATALYTIC DOMAIN-CONTAINING PROTEIN"/>
    <property type="match status" value="1"/>
</dbReference>
<keyword evidence="13" id="KW-1185">Reference proteome</keyword>
<dbReference type="SUPFAM" id="SSF56672">
    <property type="entry name" value="DNA/RNA polymerases"/>
    <property type="match status" value="1"/>
</dbReference>
<feature type="region of interest" description="Disordered" evidence="8">
    <location>
        <begin position="1300"/>
        <end position="1354"/>
    </location>
</feature>
<dbReference type="GO" id="GO:0006508">
    <property type="term" value="P:proteolysis"/>
    <property type="evidence" value="ECO:0007669"/>
    <property type="project" value="InterPro"/>
</dbReference>
<keyword evidence="7" id="KW-0863">Zinc-finger</keyword>
<dbReference type="EnsemblMetazoa" id="XM_038203265.1">
    <property type="protein sequence ID" value="XP_038059193.1"/>
    <property type="gene ID" value="LOC119730390"/>
</dbReference>
<dbReference type="CDD" id="cd01647">
    <property type="entry name" value="RT_LTR"/>
    <property type="match status" value="1"/>
</dbReference>
<keyword evidence="6" id="KW-0695">RNA-directed DNA polymerase</keyword>
<dbReference type="InterPro" id="IPR050951">
    <property type="entry name" value="Retrovirus_Pol_polyprotein"/>
</dbReference>
<evidence type="ECO:0000259" key="11">
    <source>
        <dbReference type="PROSITE" id="PS50994"/>
    </source>
</evidence>
<dbReference type="Gene3D" id="3.30.420.10">
    <property type="entry name" value="Ribonuclease H-like superfamily/Ribonuclease H"/>
    <property type="match status" value="1"/>
</dbReference>
<dbReference type="PROSITE" id="PS50878">
    <property type="entry name" value="RT_POL"/>
    <property type="match status" value="1"/>
</dbReference>
<evidence type="ECO:0000256" key="2">
    <source>
        <dbReference type="ARBA" id="ARBA00022695"/>
    </source>
</evidence>
<dbReference type="Gene3D" id="1.10.340.70">
    <property type="match status" value="1"/>
</dbReference>
<evidence type="ECO:0000256" key="6">
    <source>
        <dbReference type="ARBA" id="ARBA00022918"/>
    </source>
</evidence>
<dbReference type="GO" id="GO:0004190">
    <property type="term" value="F:aspartic-type endopeptidase activity"/>
    <property type="evidence" value="ECO:0007669"/>
    <property type="project" value="InterPro"/>
</dbReference>
<dbReference type="FunFam" id="3.30.70.270:FF:000063">
    <property type="entry name" value="Zinc knuckle domaincontaining protein"/>
    <property type="match status" value="1"/>
</dbReference>
<dbReference type="CDD" id="cd09274">
    <property type="entry name" value="RNase_HI_RT_Ty3"/>
    <property type="match status" value="1"/>
</dbReference>
<dbReference type="InterPro" id="IPR036397">
    <property type="entry name" value="RNaseH_sf"/>
</dbReference>
<evidence type="ECO:0000313" key="13">
    <source>
        <dbReference type="Proteomes" id="UP000887568"/>
    </source>
</evidence>
<evidence type="ECO:0000259" key="10">
    <source>
        <dbReference type="PROSITE" id="PS50878"/>
    </source>
</evidence>
<feature type="region of interest" description="Disordered" evidence="8">
    <location>
        <begin position="1255"/>
        <end position="1285"/>
    </location>
</feature>
<dbReference type="Pfam" id="PF00665">
    <property type="entry name" value="rve"/>
    <property type="match status" value="1"/>
</dbReference>
<dbReference type="GO" id="GO:0004519">
    <property type="term" value="F:endonuclease activity"/>
    <property type="evidence" value="ECO:0007669"/>
    <property type="project" value="UniProtKB-KW"/>
</dbReference>
<feature type="domain" description="Integrase catalytic" evidence="11">
    <location>
        <begin position="1063"/>
        <end position="1216"/>
    </location>
</feature>
<evidence type="ECO:0000256" key="1">
    <source>
        <dbReference type="ARBA" id="ARBA00022679"/>
    </source>
</evidence>
<dbReference type="OrthoDB" id="10053045at2759"/>
<keyword evidence="7" id="KW-0479">Metal-binding</keyword>
<dbReference type="InterPro" id="IPR041588">
    <property type="entry name" value="Integrase_H2C2"/>
</dbReference>
<dbReference type="RefSeq" id="XP_038059193.1">
    <property type="nucleotide sequence ID" value="XM_038203265.1"/>
</dbReference>
<dbReference type="InterPro" id="IPR043502">
    <property type="entry name" value="DNA/RNA_pol_sf"/>
</dbReference>
<keyword evidence="3" id="KW-0540">Nuclease</keyword>
<feature type="compositionally biased region" description="Polar residues" evidence="8">
    <location>
        <begin position="1301"/>
        <end position="1323"/>
    </location>
</feature>
<organism evidence="12 13">
    <name type="scientific">Patiria miniata</name>
    <name type="common">Bat star</name>
    <name type="synonym">Asterina miniata</name>
    <dbReference type="NCBI Taxonomy" id="46514"/>
    <lineage>
        <taxon>Eukaryota</taxon>
        <taxon>Metazoa</taxon>
        <taxon>Echinodermata</taxon>
        <taxon>Eleutherozoa</taxon>
        <taxon>Asterozoa</taxon>
        <taxon>Asteroidea</taxon>
        <taxon>Valvatacea</taxon>
        <taxon>Valvatida</taxon>
        <taxon>Asterinidae</taxon>
        <taxon>Patiria</taxon>
    </lineage>
</organism>
<dbReference type="Pfam" id="PF00078">
    <property type="entry name" value="RVT_1"/>
    <property type="match status" value="1"/>
</dbReference>
<dbReference type="Gene3D" id="4.10.60.10">
    <property type="entry name" value="Zinc finger, CCHC-type"/>
    <property type="match status" value="1"/>
</dbReference>
<evidence type="ECO:0000256" key="3">
    <source>
        <dbReference type="ARBA" id="ARBA00022722"/>
    </source>
</evidence>
<feature type="region of interest" description="Disordered" evidence="8">
    <location>
        <begin position="181"/>
        <end position="253"/>
    </location>
</feature>
<dbReference type="PROSITE" id="PS50994">
    <property type="entry name" value="INTEGRASE"/>
    <property type="match status" value="1"/>
</dbReference>
<dbReference type="Pfam" id="PF17921">
    <property type="entry name" value="Integrase_H2C2"/>
    <property type="match status" value="1"/>
</dbReference>
<evidence type="ECO:0000256" key="7">
    <source>
        <dbReference type="PROSITE-ProRule" id="PRU00047"/>
    </source>
</evidence>
<dbReference type="GO" id="GO:0003964">
    <property type="term" value="F:RNA-directed DNA polymerase activity"/>
    <property type="evidence" value="ECO:0007669"/>
    <property type="project" value="UniProtKB-KW"/>
</dbReference>
<keyword evidence="5" id="KW-0378">Hydrolase</keyword>
<accession>A0A914A5W2</accession>